<evidence type="ECO:0000256" key="1">
    <source>
        <dbReference type="ARBA" id="ARBA00022801"/>
    </source>
</evidence>
<dbReference type="PROSITE" id="PS50801">
    <property type="entry name" value="STAS"/>
    <property type="match status" value="1"/>
</dbReference>
<dbReference type="PANTHER" id="PTHR43156:SF2">
    <property type="entry name" value="STAGE II SPORULATION PROTEIN E"/>
    <property type="match status" value="1"/>
</dbReference>
<dbReference type="AlphaFoldDB" id="A0A239HP75"/>
<name>A0A239HP75_9ACTN</name>
<sequence>MCLCRMNTSQGSSPPGPRPVVDEGPAALVAALEEAPSALWFVTGPEQRTVWANARARELGAAPYDLPVVGGRPVADLVASVLRTGRPQTLTGVLDEEGPPVTVAVRPLAAGPDPGAVLVLEGGLVPDGAEDRVGDAPPPGPLPDVVGEAQLSLLPPSLPLLPDVRLSGSYHPATSARAAGGDWYDAVPLGHGRLALVIGDAVGHGVPAAAAMSRLRGAMRSSALHDPAPAAVLGALDDFAAQMDDVQGASVFYAVLDAATGALAFAAAGHPPPLLVHADGRTTYLPVAARPPLGTLPGAATPVSRAQLEPGATLVLYSDGAVAAAGPPPSMGLGRLSEVARTALTDPAALDGEAVAGLASRIAAGLLTADGRPDDVAVLVAHRRSRSVEPLQLDLVAVPSALPAVRRRLGAWLTALGMGEQDRVGVMVAVGEACANAAEHAYRDTEPGPMRVTAAVDVDGVLTVTVHDEGTWRPPDRDPGDRGRGLLIMRQLVDGMVVRGEHGTTVTLRTRLRQSPVEEPEHPVGGTGATVVVDRAGGSPVVRAAGDVDLVGAEQLRIRLLEASHGGTVRVELDLTAVTLFSSAAVRVVLAVAAIAESEGWRLVVHAPDGGVTRHILEVSGLQRLVELR</sequence>
<dbReference type="InterPro" id="IPR052016">
    <property type="entry name" value="Bact_Sigma-Reg"/>
</dbReference>
<protein>
    <submittedName>
        <fullName evidence="4">Anti-anti-sigma factor</fullName>
    </submittedName>
</protein>
<dbReference type="Pfam" id="PF13466">
    <property type="entry name" value="STAS_2"/>
    <property type="match status" value="1"/>
</dbReference>
<dbReference type="EMBL" id="FZOH01000009">
    <property type="protein sequence ID" value="SNS82925.1"/>
    <property type="molecule type" value="Genomic_DNA"/>
</dbReference>
<dbReference type="Pfam" id="PF13581">
    <property type="entry name" value="HATPase_c_2"/>
    <property type="match status" value="1"/>
</dbReference>
<dbReference type="Gene3D" id="3.60.40.10">
    <property type="entry name" value="PPM-type phosphatase domain"/>
    <property type="match status" value="1"/>
</dbReference>
<accession>A0A239HP75</accession>
<evidence type="ECO:0000313" key="5">
    <source>
        <dbReference type="Proteomes" id="UP000198386"/>
    </source>
</evidence>
<dbReference type="SUPFAM" id="SSF55874">
    <property type="entry name" value="ATPase domain of HSP90 chaperone/DNA topoisomerase II/histidine kinase"/>
    <property type="match status" value="1"/>
</dbReference>
<evidence type="ECO:0000259" key="3">
    <source>
        <dbReference type="PROSITE" id="PS50801"/>
    </source>
</evidence>
<reference evidence="5" key="1">
    <citation type="submission" date="2017-06" db="EMBL/GenBank/DDBJ databases">
        <authorList>
            <person name="Varghese N."/>
            <person name="Submissions S."/>
        </authorList>
    </citation>
    <scope>NUCLEOTIDE SEQUENCE [LARGE SCALE GENOMIC DNA]</scope>
    <source>
        <strain evidence="5">DSM 45423</strain>
    </source>
</reference>
<feature type="region of interest" description="Disordered" evidence="2">
    <location>
        <begin position="1"/>
        <end position="20"/>
    </location>
</feature>
<dbReference type="GO" id="GO:0016791">
    <property type="term" value="F:phosphatase activity"/>
    <property type="evidence" value="ECO:0007669"/>
    <property type="project" value="TreeGrafter"/>
</dbReference>
<dbReference type="InterPro" id="IPR036890">
    <property type="entry name" value="HATPase_C_sf"/>
</dbReference>
<dbReference type="Gene3D" id="3.30.750.24">
    <property type="entry name" value="STAS domain"/>
    <property type="match status" value="1"/>
</dbReference>
<feature type="domain" description="STAS" evidence="3">
    <location>
        <begin position="529"/>
        <end position="629"/>
    </location>
</feature>
<dbReference type="SMART" id="SM00331">
    <property type="entry name" value="PP2C_SIG"/>
    <property type="match status" value="1"/>
</dbReference>
<dbReference type="InterPro" id="IPR002645">
    <property type="entry name" value="STAS_dom"/>
</dbReference>
<evidence type="ECO:0000256" key="2">
    <source>
        <dbReference type="SAM" id="MobiDB-lite"/>
    </source>
</evidence>
<dbReference type="Proteomes" id="UP000198386">
    <property type="component" value="Unassembled WGS sequence"/>
</dbReference>
<dbReference type="Gene3D" id="3.30.565.10">
    <property type="entry name" value="Histidine kinase-like ATPase, C-terminal domain"/>
    <property type="match status" value="1"/>
</dbReference>
<dbReference type="PANTHER" id="PTHR43156">
    <property type="entry name" value="STAGE II SPORULATION PROTEIN E-RELATED"/>
    <property type="match status" value="1"/>
</dbReference>
<dbReference type="InterPro" id="IPR058548">
    <property type="entry name" value="MlaB-like_STAS"/>
</dbReference>
<proteinExistence type="predicted"/>
<dbReference type="SUPFAM" id="SSF81606">
    <property type="entry name" value="PP2C-like"/>
    <property type="match status" value="1"/>
</dbReference>
<evidence type="ECO:0000313" key="4">
    <source>
        <dbReference type="EMBL" id="SNS82925.1"/>
    </source>
</evidence>
<dbReference type="InterPro" id="IPR036513">
    <property type="entry name" value="STAS_dom_sf"/>
</dbReference>
<dbReference type="InterPro" id="IPR036457">
    <property type="entry name" value="PPM-type-like_dom_sf"/>
</dbReference>
<feature type="compositionally biased region" description="Polar residues" evidence="2">
    <location>
        <begin position="1"/>
        <end position="13"/>
    </location>
</feature>
<dbReference type="InterPro" id="IPR001932">
    <property type="entry name" value="PPM-type_phosphatase-like_dom"/>
</dbReference>
<dbReference type="CDD" id="cd07043">
    <property type="entry name" value="STAS_anti-anti-sigma_factors"/>
    <property type="match status" value="1"/>
</dbReference>
<dbReference type="SUPFAM" id="SSF52091">
    <property type="entry name" value="SpoIIaa-like"/>
    <property type="match status" value="1"/>
</dbReference>
<keyword evidence="1" id="KW-0378">Hydrolase</keyword>
<dbReference type="CDD" id="cd16936">
    <property type="entry name" value="HATPase_RsbW-like"/>
    <property type="match status" value="1"/>
</dbReference>
<organism evidence="4 5">
    <name type="scientific">Geodermatophilus saharensis</name>
    <dbReference type="NCBI Taxonomy" id="1137994"/>
    <lineage>
        <taxon>Bacteria</taxon>
        <taxon>Bacillati</taxon>
        <taxon>Actinomycetota</taxon>
        <taxon>Actinomycetes</taxon>
        <taxon>Geodermatophilales</taxon>
        <taxon>Geodermatophilaceae</taxon>
        <taxon>Geodermatophilus</taxon>
    </lineage>
</organism>
<dbReference type="Pfam" id="PF07228">
    <property type="entry name" value="SpoIIE"/>
    <property type="match status" value="1"/>
</dbReference>
<gene>
    <name evidence="4" type="ORF">SAMN04488107_3933</name>
</gene>
<dbReference type="InterPro" id="IPR003594">
    <property type="entry name" value="HATPase_dom"/>
</dbReference>
<keyword evidence="5" id="KW-1185">Reference proteome</keyword>